<sequence>MGEHGLARIAGALVLAVGLLLASSPACTTEGPPERRPPPAAGNSPLTGEHVDLDQPVLAVKVDVVPSARPPTGLDAADLVYVEPVEGGEVRLVVVFAARRPEVVGPVRSARESDIALLAQFGRPVLAYSGSAPELDPALRDAPLVRLTEARTGGAFFREHARVPPYNLYAWPDRLLAAAEDDDPSRPRDIGFRFGAAPRGGEPTNDHTVSYLGARVRFDWEADSGRWAVSLDGRPLTLSDDRRAEATTAVVQRVRVHRSSISDVAGFPSPIVDTVGEGDAVVLRDGRAYDARWSRPEESAGTSFTLPSGEPALFAVGPVWIVLAPA</sequence>
<dbReference type="InterPro" id="IPR035328">
    <property type="entry name" value="DUF3048_C"/>
</dbReference>
<reference evidence="5 6" key="1">
    <citation type="submission" date="2016-11" db="EMBL/GenBank/DDBJ databases">
        <authorList>
            <person name="Jaros S."/>
            <person name="Januszkiewicz K."/>
            <person name="Wedrychowicz H."/>
        </authorList>
    </citation>
    <scope>NUCLEOTIDE SEQUENCE [LARGE SCALE GENOMIC DNA]</scope>
    <source>
        <strain evidence="5 6">DSM 44523</strain>
    </source>
</reference>
<dbReference type="SUPFAM" id="SSF159774">
    <property type="entry name" value="YerB-like"/>
    <property type="match status" value="1"/>
</dbReference>
<evidence type="ECO:0000313" key="5">
    <source>
        <dbReference type="EMBL" id="SHF31104.1"/>
    </source>
</evidence>
<feature type="chain" id="PRO_5013245747" description="DUF3048 domain-containing protein" evidence="2">
    <location>
        <begin position="29"/>
        <end position="326"/>
    </location>
</feature>
<dbReference type="Pfam" id="PF11258">
    <property type="entry name" value="DUF3048"/>
    <property type="match status" value="1"/>
</dbReference>
<dbReference type="STRING" id="2017.SAMN05444320_103177"/>
<dbReference type="AlphaFoldDB" id="A0A1M5ALU0"/>
<evidence type="ECO:0000256" key="2">
    <source>
        <dbReference type="SAM" id="SignalP"/>
    </source>
</evidence>
<evidence type="ECO:0000313" key="6">
    <source>
        <dbReference type="Proteomes" id="UP000184501"/>
    </source>
</evidence>
<gene>
    <name evidence="5" type="ORF">SAMN05444320_103177</name>
</gene>
<feature type="region of interest" description="Disordered" evidence="1">
    <location>
        <begin position="26"/>
        <end position="49"/>
    </location>
</feature>
<evidence type="ECO:0000259" key="3">
    <source>
        <dbReference type="Pfam" id="PF11258"/>
    </source>
</evidence>
<dbReference type="EMBL" id="FQVN01000003">
    <property type="protein sequence ID" value="SHF31104.1"/>
    <property type="molecule type" value="Genomic_DNA"/>
</dbReference>
<protein>
    <recommendedName>
        <fullName evidence="7">DUF3048 domain-containing protein</fullName>
    </recommendedName>
</protein>
<dbReference type="Gene3D" id="3.50.90.10">
    <property type="entry name" value="YerB-like"/>
    <property type="match status" value="1"/>
</dbReference>
<feature type="domain" description="DUF3048" evidence="4">
    <location>
        <begin position="209"/>
        <end position="321"/>
    </location>
</feature>
<name>A0A1M5ALU0_STRHI</name>
<feature type="signal peptide" evidence="2">
    <location>
        <begin position="1"/>
        <end position="28"/>
    </location>
</feature>
<proteinExistence type="predicted"/>
<dbReference type="Proteomes" id="UP000184501">
    <property type="component" value="Unassembled WGS sequence"/>
</dbReference>
<feature type="domain" description="DUF3048" evidence="3">
    <location>
        <begin position="46"/>
        <end position="183"/>
    </location>
</feature>
<dbReference type="InterPro" id="IPR021416">
    <property type="entry name" value="DUF3048_N"/>
</dbReference>
<organism evidence="5 6">
    <name type="scientific">Streptoalloteichus hindustanus</name>
    <dbReference type="NCBI Taxonomy" id="2017"/>
    <lineage>
        <taxon>Bacteria</taxon>
        <taxon>Bacillati</taxon>
        <taxon>Actinomycetota</taxon>
        <taxon>Actinomycetes</taxon>
        <taxon>Pseudonocardiales</taxon>
        <taxon>Pseudonocardiaceae</taxon>
        <taxon>Streptoalloteichus</taxon>
    </lineage>
</organism>
<dbReference type="OrthoDB" id="9779102at2"/>
<keyword evidence="6" id="KW-1185">Reference proteome</keyword>
<dbReference type="InterPro" id="IPR023158">
    <property type="entry name" value="YerB-like_sf"/>
</dbReference>
<evidence type="ECO:0000256" key="1">
    <source>
        <dbReference type="SAM" id="MobiDB-lite"/>
    </source>
</evidence>
<evidence type="ECO:0000259" key="4">
    <source>
        <dbReference type="Pfam" id="PF17479"/>
    </source>
</evidence>
<keyword evidence="2" id="KW-0732">Signal</keyword>
<dbReference type="RefSeq" id="WP_073481369.1">
    <property type="nucleotide sequence ID" value="NZ_FQVN01000003.1"/>
</dbReference>
<dbReference type="Pfam" id="PF17479">
    <property type="entry name" value="DUF3048_C"/>
    <property type="match status" value="1"/>
</dbReference>
<accession>A0A1M5ALU0</accession>
<evidence type="ECO:0008006" key="7">
    <source>
        <dbReference type="Google" id="ProtNLM"/>
    </source>
</evidence>